<dbReference type="AlphaFoldDB" id="A0A5J4NLA3"/>
<accession>A0A5J4NLA3</accession>
<name>A0A5J4NLA3_9TREM</name>
<dbReference type="EMBL" id="QNGE01002020">
    <property type="protein sequence ID" value="KAA3676375.1"/>
    <property type="molecule type" value="Genomic_DNA"/>
</dbReference>
<dbReference type="Gene3D" id="3.30.420.40">
    <property type="match status" value="1"/>
</dbReference>
<sequence>MDACSSSVCGPNSTYRPSDLTYLLEGSHPNTGTVIEWLRNERLDEIAFKNGSFYVTVPPNLLRTHRLLSSQNANTKQHKLMGPDGILVGIADRTTQLEHMLTVRVVMESIAFTVRQMLDQCRREAGT</sequence>
<comment type="caution">
    <text evidence="1">The sequence shown here is derived from an EMBL/GenBank/DDBJ whole genome shotgun (WGS) entry which is preliminary data.</text>
</comment>
<gene>
    <name evidence="1" type="ORF">DEA37_0008837</name>
</gene>
<dbReference type="SUPFAM" id="SSF53067">
    <property type="entry name" value="Actin-like ATPase domain"/>
    <property type="match status" value="1"/>
</dbReference>
<keyword evidence="2" id="KW-1185">Reference proteome</keyword>
<dbReference type="Proteomes" id="UP000324629">
    <property type="component" value="Unassembled WGS sequence"/>
</dbReference>
<proteinExistence type="predicted"/>
<dbReference type="InterPro" id="IPR043129">
    <property type="entry name" value="ATPase_NBD"/>
</dbReference>
<evidence type="ECO:0000313" key="1">
    <source>
        <dbReference type="EMBL" id="KAA3676375.1"/>
    </source>
</evidence>
<reference evidence="1 2" key="1">
    <citation type="journal article" date="2019" name="Gigascience">
        <title>Whole-genome sequence of the oriental lung fluke Paragonimus westermani.</title>
        <authorList>
            <person name="Oey H."/>
            <person name="Zakrzewski M."/>
            <person name="Narain K."/>
            <person name="Devi K.R."/>
            <person name="Agatsuma T."/>
            <person name="Nawaratna S."/>
            <person name="Gobert G.N."/>
            <person name="Jones M.K."/>
            <person name="Ragan M.A."/>
            <person name="McManus D.P."/>
            <person name="Krause L."/>
        </authorList>
    </citation>
    <scope>NUCLEOTIDE SEQUENCE [LARGE SCALE GENOMIC DNA]</scope>
    <source>
        <strain evidence="1 2">IND2009</strain>
    </source>
</reference>
<organism evidence="1 2">
    <name type="scientific">Paragonimus westermani</name>
    <dbReference type="NCBI Taxonomy" id="34504"/>
    <lineage>
        <taxon>Eukaryota</taxon>
        <taxon>Metazoa</taxon>
        <taxon>Spiralia</taxon>
        <taxon>Lophotrochozoa</taxon>
        <taxon>Platyhelminthes</taxon>
        <taxon>Trematoda</taxon>
        <taxon>Digenea</taxon>
        <taxon>Plagiorchiida</taxon>
        <taxon>Troglotremata</taxon>
        <taxon>Troglotrematidae</taxon>
        <taxon>Paragonimus</taxon>
    </lineage>
</organism>
<evidence type="ECO:0000313" key="2">
    <source>
        <dbReference type="Proteomes" id="UP000324629"/>
    </source>
</evidence>
<protein>
    <submittedName>
        <fullName evidence="1">Uncharacterized protein</fullName>
    </submittedName>
</protein>